<dbReference type="GO" id="GO:0006431">
    <property type="term" value="P:methionyl-tRNA aminoacylation"/>
    <property type="evidence" value="ECO:0007669"/>
    <property type="project" value="UniProtKB-UniRule"/>
</dbReference>
<feature type="domain" description="Methionyl-tRNA synthetase anticodon-binding" evidence="14">
    <location>
        <begin position="417"/>
        <end position="568"/>
    </location>
</feature>
<dbReference type="SUPFAM" id="SSF57770">
    <property type="entry name" value="Methionyl-tRNA synthetase (MetRS), Zn-domain"/>
    <property type="match status" value="1"/>
</dbReference>
<dbReference type="HAMAP" id="MF_00098">
    <property type="entry name" value="Met_tRNA_synth_type1"/>
    <property type="match status" value="1"/>
</dbReference>
<evidence type="ECO:0000256" key="3">
    <source>
        <dbReference type="ARBA" id="ARBA00008258"/>
    </source>
</evidence>
<evidence type="ECO:0000256" key="12">
    <source>
        <dbReference type="HAMAP-Rule" id="MF_00098"/>
    </source>
</evidence>
<protein>
    <recommendedName>
        <fullName evidence="12">Methionine--tRNA ligase</fullName>
        <ecNumber evidence="12">6.1.1.10</ecNumber>
    </recommendedName>
    <alternativeName>
        <fullName evidence="12">Methionyl-tRNA synthetase</fullName>
        <shortName evidence="12">MetRS</shortName>
    </alternativeName>
</protein>
<feature type="binding site" evidence="12">
    <location>
        <position position="156"/>
    </location>
    <ligand>
        <name>Zn(2+)</name>
        <dbReference type="ChEBI" id="CHEBI:29105"/>
    </ligand>
</feature>
<dbReference type="InterPro" id="IPR009080">
    <property type="entry name" value="tRNAsynth_Ia_anticodon-bd"/>
</dbReference>
<comment type="function">
    <text evidence="1 12">Is required not only for elongation of protein synthesis but also for the initiation of all mRNA translation through initiator tRNA(fMet) aminoacylation.</text>
</comment>
<dbReference type="GO" id="GO:0004825">
    <property type="term" value="F:methionine-tRNA ligase activity"/>
    <property type="evidence" value="ECO:0007669"/>
    <property type="project" value="UniProtKB-UniRule"/>
</dbReference>
<dbReference type="Pfam" id="PF19303">
    <property type="entry name" value="Anticodon_3"/>
    <property type="match status" value="1"/>
</dbReference>
<evidence type="ECO:0000256" key="2">
    <source>
        <dbReference type="ARBA" id="ARBA00004496"/>
    </source>
</evidence>
<feature type="binding site" evidence="12">
    <location>
        <position position="143"/>
    </location>
    <ligand>
        <name>Zn(2+)</name>
        <dbReference type="ChEBI" id="CHEBI:29105"/>
    </ligand>
</feature>
<dbReference type="InterPro" id="IPR041872">
    <property type="entry name" value="Anticodon_Met"/>
</dbReference>
<dbReference type="GO" id="GO:0005524">
    <property type="term" value="F:ATP binding"/>
    <property type="evidence" value="ECO:0007669"/>
    <property type="project" value="UniProtKB-UniRule"/>
</dbReference>
<evidence type="ECO:0000256" key="10">
    <source>
        <dbReference type="ARBA" id="ARBA00023146"/>
    </source>
</evidence>
<comment type="subunit">
    <text evidence="12">Monomer.</text>
</comment>
<dbReference type="Pfam" id="PF09334">
    <property type="entry name" value="tRNA-synt_1g"/>
    <property type="match status" value="1"/>
</dbReference>
<keyword evidence="4 12" id="KW-0963">Cytoplasm</keyword>
<dbReference type="NCBIfam" id="TIGR00398">
    <property type="entry name" value="metG"/>
    <property type="match status" value="1"/>
</dbReference>
<keyword evidence="10 12" id="KW-0030">Aminoacyl-tRNA synthetase</keyword>
<evidence type="ECO:0000256" key="9">
    <source>
        <dbReference type="ARBA" id="ARBA00022917"/>
    </source>
</evidence>
<dbReference type="GO" id="GO:0046872">
    <property type="term" value="F:metal ion binding"/>
    <property type="evidence" value="ECO:0007669"/>
    <property type="project" value="UniProtKB-KW"/>
</dbReference>
<proteinExistence type="inferred from homology"/>
<dbReference type="PRINTS" id="PR01041">
    <property type="entry name" value="TRNASYNTHMET"/>
</dbReference>
<dbReference type="InterPro" id="IPR033911">
    <property type="entry name" value="MetRS_core"/>
</dbReference>
<keyword evidence="7 12" id="KW-0862">Zinc</keyword>
<dbReference type="Gene3D" id="1.10.730.10">
    <property type="entry name" value="Isoleucyl-tRNA Synthetase, Domain 1"/>
    <property type="match status" value="1"/>
</dbReference>
<feature type="short sequence motif" description="'HIGH' region" evidence="12">
    <location>
        <begin position="11"/>
        <end position="21"/>
    </location>
</feature>
<dbReference type="GO" id="GO:0017101">
    <property type="term" value="C:aminoacyl-tRNA synthetase multienzyme complex"/>
    <property type="evidence" value="ECO:0007669"/>
    <property type="project" value="TreeGrafter"/>
</dbReference>
<dbReference type="InterPro" id="IPR015413">
    <property type="entry name" value="Methionyl/Leucyl_tRNA_Synth"/>
</dbReference>
<keyword evidence="12" id="KW-0479">Metal-binding</keyword>
<dbReference type="CDD" id="cd00814">
    <property type="entry name" value="MetRS_core"/>
    <property type="match status" value="1"/>
</dbReference>
<dbReference type="InterPro" id="IPR029038">
    <property type="entry name" value="MetRS_Zn"/>
</dbReference>
<evidence type="ECO:0000259" key="14">
    <source>
        <dbReference type="Pfam" id="PF19303"/>
    </source>
</evidence>
<feature type="short sequence motif" description="'KMSKS' region" evidence="12">
    <location>
        <begin position="342"/>
        <end position="346"/>
    </location>
</feature>
<dbReference type="PANTHER" id="PTHR45765:SF1">
    <property type="entry name" value="METHIONINE--TRNA LIGASE, CYTOPLASMIC"/>
    <property type="match status" value="1"/>
</dbReference>
<evidence type="ECO:0000256" key="5">
    <source>
        <dbReference type="ARBA" id="ARBA00022598"/>
    </source>
</evidence>
<evidence type="ECO:0000313" key="15">
    <source>
        <dbReference type="EMBL" id="XDO96446.1"/>
    </source>
</evidence>
<dbReference type="SUPFAM" id="SSF47323">
    <property type="entry name" value="Anticodon-binding domain of a subclass of class I aminoacyl-tRNA synthetases"/>
    <property type="match status" value="1"/>
</dbReference>
<comment type="similarity">
    <text evidence="3 12">Belongs to the class-I aminoacyl-tRNA synthetase family. MetG type 1 subfamily.</text>
</comment>
<evidence type="ECO:0000256" key="8">
    <source>
        <dbReference type="ARBA" id="ARBA00022840"/>
    </source>
</evidence>
<evidence type="ECO:0000256" key="6">
    <source>
        <dbReference type="ARBA" id="ARBA00022741"/>
    </source>
</evidence>
<feature type="binding site" evidence="12">
    <location>
        <position position="345"/>
    </location>
    <ligand>
        <name>ATP</name>
        <dbReference type="ChEBI" id="CHEBI:30616"/>
    </ligand>
</feature>
<dbReference type="PANTHER" id="PTHR45765">
    <property type="entry name" value="METHIONINE--TRNA LIGASE"/>
    <property type="match status" value="1"/>
</dbReference>
<dbReference type="Gene3D" id="3.40.50.620">
    <property type="entry name" value="HUPs"/>
    <property type="match status" value="1"/>
</dbReference>
<dbReference type="InterPro" id="IPR014758">
    <property type="entry name" value="Met-tRNA_synth"/>
</dbReference>
<keyword evidence="5 12" id="KW-0436">Ligase</keyword>
<keyword evidence="8 12" id="KW-0067">ATP-binding</keyword>
<feature type="binding site" evidence="12">
    <location>
        <position position="146"/>
    </location>
    <ligand>
        <name>Zn(2+)</name>
        <dbReference type="ChEBI" id="CHEBI:29105"/>
    </ligand>
</feature>
<comment type="cofactor">
    <cofactor evidence="12">
        <name>Zn(2+)</name>
        <dbReference type="ChEBI" id="CHEBI:29105"/>
    </cofactor>
    <text evidence="12">Binds 1 zinc ion per subunit.</text>
</comment>
<evidence type="ECO:0000256" key="4">
    <source>
        <dbReference type="ARBA" id="ARBA00022490"/>
    </source>
</evidence>
<dbReference type="AlphaFoldDB" id="A0AB39KSH5"/>
<evidence type="ECO:0000256" key="7">
    <source>
        <dbReference type="ARBA" id="ARBA00022833"/>
    </source>
</evidence>
<sequence length="569" mass="63958">MARILITSALPYINGIKHLGNLAGSMLPADVYARFERARGHETLYICATDEHGTPAELAAAAAGQDVRTYCDEQHQIQHDIGRAFGLSWDWFGRSSNPPNHRLTQHFCEALEKNGLIEERVDQMVYSIDDKRFLPDRYVEGTCPHCAFEKARGDQCDNCGRLLDPTDLINPYSVISGSRNIEVRDTRHLYLMQTKIQDRIRAWVDSKAKNWPNLTSSIAYKHLDEGLIDRGITRDLAWGIPVTKDGAPRPGFEDKVFYVWFDAPIEYIGATVEWSEATGADWERWWRTDKGADDVTYVEVMGKDNVAFHTVSFPATILGSGEPWKTVDNLKSFNWLNWYGGKFSTSNKRGVFMDAALDILPPDYWRWYLTANAPEGSDTAFTWEQFASSINRDLADVLGNFVNRILKFTEARFDGVVPEGGEAGELEQKLYAAVSERLTELTEQMTALEVRKSAQTIRALWVLGNEYLQEAAPWTAVKTDRDRAAVIVRTALNLVALYARIAAPIIPFSAQTIASAVNEPFPPTWPSANGEAELNRLAPGAAIHTPEVLFKKIEDEQIAEWTERFGGAE</sequence>
<keyword evidence="9 12" id="KW-0648">Protein biosynthesis</keyword>
<evidence type="ECO:0000256" key="1">
    <source>
        <dbReference type="ARBA" id="ARBA00003314"/>
    </source>
</evidence>
<feature type="binding site" evidence="12">
    <location>
        <position position="159"/>
    </location>
    <ligand>
        <name>Zn(2+)</name>
        <dbReference type="ChEBI" id="CHEBI:29105"/>
    </ligand>
</feature>
<evidence type="ECO:0000259" key="13">
    <source>
        <dbReference type="Pfam" id="PF09334"/>
    </source>
</evidence>
<dbReference type="RefSeq" id="WP_369059298.1">
    <property type="nucleotide sequence ID" value="NZ_CP158375.1"/>
</dbReference>
<evidence type="ECO:0000256" key="11">
    <source>
        <dbReference type="ARBA" id="ARBA00047364"/>
    </source>
</evidence>
<gene>
    <name evidence="12 15" type="primary">metG</name>
    <name evidence="15" type="ORF">ABOZ73_16985</name>
</gene>
<name>A0AB39KSH5_9CAUL</name>
<dbReference type="FunFam" id="2.20.28.20:FF:000001">
    <property type="entry name" value="Methionine--tRNA ligase"/>
    <property type="match status" value="1"/>
</dbReference>
<dbReference type="Gene3D" id="2.20.28.20">
    <property type="entry name" value="Methionyl-tRNA synthetase, Zn-domain"/>
    <property type="match status" value="1"/>
</dbReference>
<organism evidence="15">
    <name type="scientific">Caulobacter sp. 73W</name>
    <dbReference type="NCBI Taxonomy" id="3161137"/>
    <lineage>
        <taxon>Bacteria</taxon>
        <taxon>Pseudomonadati</taxon>
        <taxon>Pseudomonadota</taxon>
        <taxon>Alphaproteobacteria</taxon>
        <taxon>Caulobacterales</taxon>
        <taxon>Caulobacteraceae</taxon>
        <taxon>Caulobacter</taxon>
    </lineage>
</organism>
<comment type="catalytic activity">
    <reaction evidence="11 12">
        <text>tRNA(Met) + L-methionine + ATP = L-methionyl-tRNA(Met) + AMP + diphosphate</text>
        <dbReference type="Rhea" id="RHEA:13481"/>
        <dbReference type="Rhea" id="RHEA-COMP:9667"/>
        <dbReference type="Rhea" id="RHEA-COMP:9698"/>
        <dbReference type="ChEBI" id="CHEBI:30616"/>
        <dbReference type="ChEBI" id="CHEBI:33019"/>
        <dbReference type="ChEBI" id="CHEBI:57844"/>
        <dbReference type="ChEBI" id="CHEBI:78442"/>
        <dbReference type="ChEBI" id="CHEBI:78530"/>
        <dbReference type="ChEBI" id="CHEBI:456215"/>
        <dbReference type="EC" id="6.1.1.10"/>
    </reaction>
</comment>
<dbReference type="GO" id="GO:0005829">
    <property type="term" value="C:cytosol"/>
    <property type="evidence" value="ECO:0007669"/>
    <property type="project" value="TreeGrafter"/>
</dbReference>
<dbReference type="InterPro" id="IPR014729">
    <property type="entry name" value="Rossmann-like_a/b/a_fold"/>
</dbReference>
<dbReference type="InterPro" id="IPR023458">
    <property type="entry name" value="Met-tRNA_ligase_1"/>
</dbReference>
<reference evidence="15" key="1">
    <citation type="submission" date="2024-06" db="EMBL/GenBank/DDBJ databases">
        <title>Caulobacter inopinatus, sp. nov.</title>
        <authorList>
            <person name="Donachie S.P."/>
        </authorList>
    </citation>
    <scope>NUCLEOTIDE SEQUENCE</scope>
    <source>
        <strain evidence="15">73W</strain>
    </source>
</reference>
<dbReference type="SUPFAM" id="SSF52374">
    <property type="entry name" value="Nucleotidylyl transferase"/>
    <property type="match status" value="1"/>
</dbReference>
<comment type="subcellular location">
    <subcellularLocation>
        <location evidence="2 12">Cytoplasm</location>
    </subcellularLocation>
</comment>
<accession>A0AB39KSH5</accession>
<dbReference type="EMBL" id="CP158375">
    <property type="protein sequence ID" value="XDO96446.1"/>
    <property type="molecule type" value="Genomic_DNA"/>
</dbReference>
<keyword evidence="6 12" id="KW-0547">Nucleotide-binding</keyword>
<feature type="domain" description="Methionyl/Leucyl tRNA synthetase" evidence="13">
    <location>
        <begin position="4"/>
        <end position="405"/>
    </location>
</feature>
<dbReference type="CDD" id="cd07957">
    <property type="entry name" value="Anticodon_Ia_Met"/>
    <property type="match status" value="1"/>
</dbReference>
<dbReference type="EC" id="6.1.1.10" evidence="12"/>